<dbReference type="InterPro" id="IPR005467">
    <property type="entry name" value="His_kinase_dom"/>
</dbReference>
<dbReference type="CDD" id="cd12912">
    <property type="entry name" value="PDC2_MCP_like"/>
    <property type="match status" value="1"/>
</dbReference>
<evidence type="ECO:0000256" key="4">
    <source>
        <dbReference type="ARBA" id="ARBA00022475"/>
    </source>
</evidence>
<feature type="coiled-coil region" evidence="12">
    <location>
        <begin position="356"/>
        <end position="383"/>
    </location>
</feature>
<evidence type="ECO:0000256" key="13">
    <source>
        <dbReference type="SAM" id="Phobius"/>
    </source>
</evidence>
<dbReference type="SMART" id="SM00387">
    <property type="entry name" value="HATPase_c"/>
    <property type="match status" value="1"/>
</dbReference>
<evidence type="ECO:0000256" key="8">
    <source>
        <dbReference type="ARBA" id="ARBA00022777"/>
    </source>
</evidence>
<dbReference type="PROSITE" id="PS50885">
    <property type="entry name" value="HAMP"/>
    <property type="match status" value="1"/>
</dbReference>
<gene>
    <name evidence="16" type="ORF">HMPREF9623_00981</name>
</gene>
<comment type="catalytic activity">
    <reaction evidence="1">
        <text>ATP + protein L-histidine = ADP + protein N-phospho-L-histidine.</text>
        <dbReference type="EC" id="2.7.13.3"/>
    </reaction>
</comment>
<dbReference type="EMBL" id="AGEL01000006">
    <property type="protein sequence ID" value="EHO17382.1"/>
    <property type="molecule type" value="Genomic_DNA"/>
</dbReference>
<evidence type="ECO:0000259" key="15">
    <source>
        <dbReference type="PROSITE" id="PS50885"/>
    </source>
</evidence>
<dbReference type="RefSeq" id="WP_009532814.1">
    <property type="nucleotide sequence ID" value="NZ_JH590862.1"/>
</dbReference>
<sequence length="596" mass="67745">MRLPEIFTLPRSIRFIIVVAFTAVSVSITGLLGVGLYRIFARHTEQLLTESSAQLLHRVSENLGDYLKNMRALSDAIYYASIKSKDFAVDNTNREMELLYEANRDDLISLALYRRDGTLLGAAPVAVQKQDVDVRQQAWFQSAAAKVENLHFSTPHVQDLFDDPSYRYHWVISLSRAVELNEGGQSSEGILLVDMNYKSVADMLDDVNQDSAGRYVYLCDSRGDIIYHPRRMQIDAGLVSENNLTEAGYADGAHREYFQGERREVVVETVSYTGWKLISVIPGTYFALGLLNARQLALAFVLLTAAALALVNRLMAAQVSKPLIRLNESIRKLELGQDSKIYVGGSAEVRHLGRTLQSYVREIQLLMRDIVREQEEKRKSELDALQSQINPHFLYNTLDSIVWMIEGQRYDDAVVMITELASLFRISLSGGKTIISMEAELRHAENYMNIQKVRFKNSFRVRYEIDPEVRNYCTVKLILQPILENAIYYGVKGMEEEGEILLRAELRDGELLLTVRDNGFGIPEEEVPLLLREGERRPSRGSGVGLLNVQRRIQLRFGEHYGLAIESEPDEGTEVRICLPAVPYNEENRQRLEEGR</sequence>
<dbReference type="InterPro" id="IPR003594">
    <property type="entry name" value="HATPase_dom"/>
</dbReference>
<evidence type="ECO:0000256" key="11">
    <source>
        <dbReference type="ARBA" id="ARBA00023136"/>
    </source>
</evidence>
<dbReference type="InterPro" id="IPR004358">
    <property type="entry name" value="Sig_transdc_His_kin-like_C"/>
</dbReference>
<proteinExistence type="predicted"/>
<keyword evidence="8" id="KW-0418">Kinase</keyword>
<dbReference type="PANTHER" id="PTHR34220">
    <property type="entry name" value="SENSOR HISTIDINE KINASE YPDA"/>
    <property type="match status" value="1"/>
</dbReference>
<dbReference type="Pfam" id="PF02518">
    <property type="entry name" value="HATPase_c"/>
    <property type="match status" value="1"/>
</dbReference>
<dbReference type="Proteomes" id="UP000018466">
    <property type="component" value="Unassembled WGS sequence"/>
</dbReference>
<keyword evidence="6" id="KW-0808">Transferase</keyword>
<organism evidence="16 17">
    <name type="scientific">Stomatobaculum longum</name>
    <dbReference type="NCBI Taxonomy" id="796942"/>
    <lineage>
        <taxon>Bacteria</taxon>
        <taxon>Bacillati</taxon>
        <taxon>Bacillota</taxon>
        <taxon>Clostridia</taxon>
        <taxon>Lachnospirales</taxon>
        <taxon>Lachnospiraceae</taxon>
        <taxon>Stomatobaculum</taxon>
    </lineage>
</organism>
<evidence type="ECO:0000256" key="1">
    <source>
        <dbReference type="ARBA" id="ARBA00000085"/>
    </source>
</evidence>
<evidence type="ECO:0000256" key="9">
    <source>
        <dbReference type="ARBA" id="ARBA00022989"/>
    </source>
</evidence>
<dbReference type="PROSITE" id="PS50109">
    <property type="entry name" value="HIS_KIN"/>
    <property type="match status" value="1"/>
</dbReference>
<dbReference type="InterPro" id="IPR033479">
    <property type="entry name" value="dCache_1"/>
</dbReference>
<dbReference type="Gene3D" id="3.30.565.10">
    <property type="entry name" value="Histidine kinase-like ATPase, C-terminal domain"/>
    <property type="match status" value="1"/>
</dbReference>
<keyword evidence="17" id="KW-1185">Reference proteome</keyword>
<dbReference type="SUPFAM" id="SSF55874">
    <property type="entry name" value="ATPase domain of HSP90 chaperone/DNA topoisomerase II/histidine kinase"/>
    <property type="match status" value="1"/>
</dbReference>
<evidence type="ECO:0000313" key="17">
    <source>
        <dbReference type="Proteomes" id="UP000018466"/>
    </source>
</evidence>
<accession>A0AA37DGM7</accession>
<dbReference type="InterPro" id="IPR050640">
    <property type="entry name" value="Bact_2-comp_sensor_kinase"/>
</dbReference>
<comment type="subcellular location">
    <subcellularLocation>
        <location evidence="2">Cell membrane</location>
        <topology evidence="2">Multi-pass membrane protein</topology>
    </subcellularLocation>
</comment>
<keyword evidence="4" id="KW-1003">Cell membrane</keyword>
<dbReference type="PANTHER" id="PTHR34220:SF7">
    <property type="entry name" value="SENSOR HISTIDINE KINASE YPDA"/>
    <property type="match status" value="1"/>
</dbReference>
<dbReference type="Pfam" id="PF06580">
    <property type="entry name" value="His_kinase"/>
    <property type="match status" value="1"/>
</dbReference>
<comment type="caution">
    <text evidence="16">The sequence shown here is derived from an EMBL/GenBank/DDBJ whole genome shotgun (WGS) entry which is preliminary data.</text>
</comment>
<dbReference type="GO" id="GO:0000155">
    <property type="term" value="F:phosphorelay sensor kinase activity"/>
    <property type="evidence" value="ECO:0007669"/>
    <property type="project" value="InterPro"/>
</dbReference>
<feature type="domain" description="Histidine kinase" evidence="14">
    <location>
        <begin position="478"/>
        <end position="583"/>
    </location>
</feature>
<dbReference type="InterPro" id="IPR003660">
    <property type="entry name" value="HAMP_dom"/>
</dbReference>
<keyword evidence="9 13" id="KW-1133">Transmembrane helix</keyword>
<evidence type="ECO:0000256" key="2">
    <source>
        <dbReference type="ARBA" id="ARBA00004651"/>
    </source>
</evidence>
<name>A0AA37DGM7_9FIRM</name>
<evidence type="ECO:0000256" key="7">
    <source>
        <dbReference type="ARBA" id="ARBA00022692"/>
    </source>
</evidence>
<dbReference type="InterPro" id="IPR010559">
    <property type="entry name" value="Sig_transdc_His_kin_internal"/>
</dbReference>
<evidence type="ECO:0000256" key="12">
    <source>
        <dbReference type="SAM" id="Coils"/>
    </source>
</evidence>
<dbReference type="EC" id="2.7.13.3" evidence="3"/>
<dbReference type="InterPro" id="IPR036890">
    <property type="entry name" value="HATPase_C_sf"/>
</dbReference>
<evidence type="ECO:0000259" key="14">
    <source>
        <dbReference type="PROSITE" id="PS50109"/>
    </source>
</evidence>
<feature type="transmembrane region" description="Helical" evidence="13">
    <location>
        <begin position="12"/>
        <end position="37"/>
    </location>
</feature>
<keyword evidence="12" id="KW-0175">Coiled coil</keyword>
<evidence type="ECO:0000256" key="5">
    <source>
        <dbReference type="ARBA" id="ARBA00022553"/>
    </source>
</evidence>
<keyword evidence="11 13" id="KW-0472">Membrane</keyword>
<keyword evidence="10" id="KW-0902">Two-component regulatory system</keyword>
<dbReference type="Gene3D" id="3.30.450.20">
    <property type="entry name" value="PAS domain"/>
    <property type="match status" value="2"/>
</dbReference>
<dbReference type="AlphaFoldDB" id="A0AA37DGM7"/>
<evidence type="ECO:0000256" key="3">
    <source>
        <dbReference type="ARBA" id="ARBA00012438"/>
    </source>
</evidence>
<keyword evidence="5" id="KW-0597">Phosphoprotein</keyword>
<dbReference type="PRINTS" id="PR00344">
    <property type="entry name" value="BCTRLSENSOR"/>
</dbReference>
<evidence type="ECO:0000313" key="16">
    <source>
        <dbReference type="EMBL" id="EHO17382.1"/>
    </source>
</evidence>
<dbReference type="Pfam" id="PF02743">
    <property type="entry name" value="dCache_1"/>
    <property type="match status" value="1"/>
</dbReference>
<dbReference type="GeneID" id="86940741"/>
<evidence type="ECO:0000256" key="6">
    <source>
        <dbReference type="ARBA" id="ARBA00022679"/>
    </source>
</evidence>
<evidence type="ECO:0000256" key="10">
    <source>
        <dbReference type="ARBA" id="ARBA00023012"/>
    </source>
</evidence>
<keyword evidence="7 13" id="KW-0812">Transmembrane</keyword>
<feature type="domain" description="HAMP" evidence="15">
    <location>
        <begin position="317"/>
        <end position="368"/>
    </location>
</feature>
<feature type="transmembrane region" description="Helical" evidence="13">
    <location>
        <begin position="296"/>
        <end position="315"/>
    </location>
</feature>
<reference evidence="16 17" key="1">
    <citation type="submission" date="2011-10" db="EMBL/GenBank/DDBJ databases">
        <title>The Genome Sequence of Lachnospiraceae bacterium ACC2.</title>
        <authorList>
            <consortium name="The Broad Institute Genome Sequencing Platform"/>
            <person name="Earl A."/>
            <person name="Ward D."/>
            <person name="Feldgarden M."/>
            <person name="Gevers D."/>
            <person name="Sizova M."/>
            <person name="Hazen A."/>
            <person name="Epstein S."/>
            <person name="Young S.K."/>
            <person name="Zeng Q."/>
            <person name="Gargeya S."/>
            <person name="Fitzgerald M."/>
            <person name="Haas B."/>
            <person name="Abouelleil A."/>
            <person name="Alvarado L."/>
            <person name="Arachchi H.M."/>
            <person name="Berlin A."/>
            <person name="Brown A."/>
            <person name="Chapman S.B."/>
            <person name="Chen Z."/>
            <person name="Dunbar C."/>
            <person name="Freedman E."/>
            <person name="Gearin G."/>
            <person name="Goldberg J."/>
            <person name="Griggs A."/>
            <person name="Gujja S."/>
            <person name="Heiman D."/>
            <person name="Howarth C."/>
            <person name="Larson L."/>
            <person name="Lui A."/>
            <person name="MacDonald P.J.P."/>
            <person name="Montmayeur A."/>
            <person name="Murphy C."/>
            <person name="Neiman D."/>
            <person name="Pearson M."/>
            <person name="Priest M."/>
            <person name="Roberts A."/>
            <person name="Saif S."/>
            <person name="Shea T."/>
            <person name="Shenoy N."/>
            <person name="Sisk P."/>
            <person name="Stolte C."/>
            <person name="Sykes S."/>
            <person name="Wortman J."/>
            <person name="Nusbaum C."/>
            <person name="Birren B."/>
        </authorList>
    </citation>
    <scope>NUCLEOTIDE SEQUENCE [LARGE SCALE GENOMIC DNA]</scope>
    <source>
        <strain evidence="16 17">ACC2</strain>
    </source>
</reference>
<protein>
    <recommendedName>
        <fullName evidence="3">histidine kinase</fullName>
        <ecNumber evidence="3">2.7.13.3</ecNumber>
    </recommendedName>
</protein>
<dbReference type="GO" id="GO:0005886">
    <property type="term" value="C:plasma membrane"/>
    <property type="evidence" value="ECO:0007669"/>
    <property type="project" value="UniProtKB-SubCell"/>
</dbReference>